<reference evidence="10 11" key="1">
    <citation type="submission" date="2017-05" db="EMBL/GenBank/DDBJ databases">
        <authorList>
            <person name="Song R."/>
            <person name="Chenine A.L."/>
            <person name="Ruprecht R.M."/>
        </authorList>
    </citation>
    <scope>NUCLEOTIDE SEQUENCE [LARGE SCALE GENOMIC DNA]</scope>
    <source>
        <strain evidence="10">SW32</strain>
    </source>
</reference>
<dbReference type="PANTHER" id="PTHR30026">
    <property type="entry name" value="OUTER MEMBRANE PROTEIN TOLC"/>
    <property type="match status" value="1"/>
</dbReference>
<keyword evidence="7" id="KW-0998">Cell outer membrane</keyword>
<dbReference type="NCBIfam" id="TIGR01844">
    <property type="entry name" value="type_I_sec_TolC"/>
    <property type="match status" value="1"/>
</dbReference>
<feature type="region of interest" description="Disordered" evidence="8">
    <location>
        <begin position="82"/>
        <end position="102"/>
    </location>
</feature>
<dbReference type="InterPro" id="IPR003423">
    <property type="entry name" value="OMP_efflux"/>
</dbReference>
<evidence type="ECO:0000313" key="10">
    <source>
        <dbReference type="EMBL" id="ART62437.1"/>
    </source>
</evidence>
<dbReference type="SUPFAM" id="SSF56954">
    <property type="entry name" value="Outer membrane efflux proteins (OEP)"/>
    <property type="match status" value="1"/>
</dbReference>
<evidence type="ECO:0000256" key="3">
    <source>
        <dbReference type="ARBA" id="ARBA00022448"/>
    </source>
</evidence>
<dbReference type="GO" id="GO:0015288">
    <property type="term" value="F:porin activity"/>
    <property type="evidence" value="ECO:0007669"/>
    <property type="project" value="TreeGrafter"/>
</dbReference>
<dbReference type="GO" id="GO:0009279">
    <property type="term" value="C:cell outer membrane"/>
    <property type="evidence" value="ECO:0007669"/>
    <property type="project" value="UniProtKB-SubCell"/>
</dbReference>
<dbReference type="GO" id="GO:0015562">
    <property type="term" value="F:efflux transmembrane transporter activity"/>
    <property type="evidence" value="ECO:0007669"/>
    <property type="project" value="InterPro"/>
</dbReference>
<gene>
    <name evidence="10" type="ORF">B9H00_04580</name>
</gene>
<evidence type="ECO:0000256" key="5">
    <source>
        <dbReference type="ARBA" id="ARBA00022692"/>
    </source>
</evidence>
<protein>
    <recommendedName>
        <fullName evidence="12">Channel protein TolC</fullName>
    </recommendedName>
</protein>
<dbReference type="InterPro" id="IPR051906">
    <property type="entry name" value="TolC-like"/>
</dbReference>
<dbReference type="GO" id="GO:1990281">
    <property type="term" value="C:efflux pump complex"/>
    <property type="evidence" value="ECO:0007669"/>
    <property type="project" value="TreeGrafter"/>
</dbReference>
<evidence type="ECO:0000256" key="9">
    <source>
        <dbReference type="SAM" id="SignalP"/>
    </source>
</evidence>
<comment type="subcellular location">
    <subcellularLocation>
        <location evidence="1">Cell outer membrane</location>
    </subcellularLocation>
</comment>
<dbReference type="Proteomes" id="UP000194457">
    <property type="component" value="Chromosome"/>
</dbReference>
<keyword evidence="11" id="KW-1185">Reference proteome</keyword>
<keyword evidence="9" id="KW-0732">Signal</keyword>
<dbReference type="Gene3D" id="1.20.1600.10">
    <property type="entry name" value="Outer membrane efflux proteins (OEP)"/>
    <property type="match status" value="1"/>
</dbReference>
<feature type="chain" id="PRO_5012624994" description="Channel protein TolC" evidence="9">
    <location>
        <begin position="35"/>
        <end position="464"/>
    </location>
</feature>
<name>A0A240ULQ5_9GAMM</name>
<sequence length="464" mass="51602">MAVTQKKDKGIRGFMMKKGWAGYLVLSLAGGAQAQSLDDAVTQAIMENPITRTEVARYEQFRDDARAQRGAWLPSVDLEARTGRGSNESEVNGLDRSSDPHSYRRGSITLSQLIWDNNRTLERVRNADSQVDYQRWEVAAAANRVGLATVEAYLDVLQTQRLIELAERNVDTHQRIAADIRRRSELGAGTATDASQVDGRLARAQSSLIAAYNNREDAISSFVRLVGEPPRDLALPEAVDLAPVPDGLDQALAMANEQNPILMAARHSVTAAGHEVGAERADFLPELRFQASRLASRDYDFEGSDSDDWNADLVMSWNLYRGGIDSAELRARQHSLEAVQYDSDRALREVRDELRLAWNARDYVTSQLPYLARHMSASEQTRVNYRKQFDIGRRTLLDVLDSETELYSAQQDQLQARFALISAQYRLLAVTGNLLDALKINVHQGDIDGDQLLEVSAAGQGVDS</sequence>
<dbReference type="KEGG" id="kma:B9H00_04580"/>
<evidence type="ECO:0000256" key="6">
    <source>
        <dbReference type="ARBA" id="ARBA00023136"/>
    </source>
</evidence>
<keyword evidence="4" id="KW-1134">Transmembrane beta strand</keyword>
<keyword evidence="5" id="KW-0812">Transmembrane</keyword>
<keyword evidence="3" id="KW-0813">Transport</keyword>
<comment type="similarity">
    <text evidence="2">Belongs to the outer membrane factor (OMF) (TC 1.B.17) family.</text>
</comment>
<evidence type="ECO:0000256" key="1">
    <source>
        <dbReference type="ARBA" id="ARBA00004442"/>
    </source>
</evidence>
<feature type="signal peptide" evidence="9">
    <location>
        <begin position="1"/>
        <end position="34"/>
    </location>
</feature>
<dbReference type="InterPro" id="IPR010130">
    <property type="entry name" value="T1SS_OMP_TolC"/>
</dbReference>
<dbReference type="AlphaFoldDB" id="A0A240ULQ5"/>
<organism evidence="10 11">
    <name type="scientific">Kushneria marisflavi</name>
    <dbReference type="NCBI Taxonomy" id="157779"/>
    <lineage>
        <taxon>Bacteria</taxon>
        <taxon>Pseudomonadati</taxon>
        <taxon>Pseudomonadota</taxon>
        <taxon>Gammaproteobacteria</taxon>
        <taxon>Oceanospirillales</taxon>
        <taxon>Halomonadaceae</taxon>
        <taxon>Kushneria</taxon>
    </lineage>
</organism>
<evidence type="ECO:0000256" key="4">
    <source>
        <dbReference type="ARBA" id="ARBA00022452"/>
    </source>
</evidence>
<evidence type="ECO:0000313" key="11">
    <source>
        <dbReference type="Proteomes" id="UP000194457"/>
    </source>
</evidence>
<evidence type="ECO:0000256" key="2">
    <source>
        <dbReference type="ARBA" id="ARBA00007613"/>
    </source>
</evidence>
<dbReference type="EMBL" id="CP021358">
    <property type="protein sequence ID" value="ART62437.1"/>
    <property type="molecule type" value="Genomic_DNA"/>
</dbReference>
<dbReference type="Pfam" id="PF02321">
    <property type="entry name" value="OEP"/>
    <property type="match status" value="2"/>
</dbReference>
<keyword evidence="6" id="KW-0472">Membrane</keyword>
<evidence type="ECO:0008006" key="12">
    <source>
        <dbReference type="Google" id="ProtNLM"/>
    </source>
</evidence>
<dbReference type="PANTHER" id="PTHR30026:SF22">
    <property type="entry name" value="OUTER MEMBRANE EFFLUX PROTEIN"/>
    <property type="match status" value="1"/>
</dbReference>
<evidence type="ECO:0000256" key="7">
    <source>
        <dbReference type="ARBA" id="ARBA00023237"/>
    </source>
</evidence>
<proteinExistence type="inferred from homology"/>
<accession>A0A240ULQ5</accession>
<evidence type="ECO:0000256" key="8">
    <source>
        <dbReference type="SAM" id="MobiDB-lite"/>
    </source>
</evidence>